<dbReference type="InterPro" id="IPR042221">
    <property type="entry name" value="Leu/Phe-tRNA_Trfase_N"/>
</dbReference>
<evidence type="ECO:0000256" key="1">
    <source>
        <dbReference type="ARBA" id="ARBA00022490"/>
    </source>
</evidence>
<sequence length="277" mass="31704">MNARKPSYLTWEQLYRENDLEKDSPAAVGGILSAETLAAAYQWGFFPWPPGDPDIYVELEDRYGHLVESGMIKRLDMDQKRMRLPWWNPDPRSVIFQHTLHISRSLRKRIRQSKWTTTLDEAFDEVVDLCRRGNPLSWITPEMGAAYRELQVRGRAHSIEVWEGNKLVGGMYGVVTGAVFTGESMFSLRTDASKVAMVDFGERFFSQGGMLIDTQMPNEHLCSMGAVNISRQHFVKRLEDSRTTMVTLDASRLPVNRLATYLMNPERAEDSPIGQRD</sequence>
<dbReference type="SUPFAM" id="SSF55729">
    <property type="entry name" value="Acyl-CoA N-acyltransferases (Nat)"/>
    <property type="match status" value="1"/>
</dbReference>
<dbReference type="InterPro" id="IPR042203">
    <property type="entry name" value="Leu/Phe-tRNA_Trfase_C"/>
</dbReference>
<comment type="subcellular location">
    <subcellularLocation>
        <location evidence="4">Cytoplasm</location>
    </subcellularLocation>
</comment>
<dbReference type="Pfam" id="PF03588">
    <property type="entry name" value="Leu_Phe_trans"/>
    <property type="match status" value="1"/>
</dbReference>
<dbReference type="InterPro" id="IPR004616">
    <property type="entry name" value="Leu/Phe-tRNA_Trfase"/>
</dbReference>
<organism evidence="5 6">
    <name type="scientific">Sulfobacillus harzensis</name>
    <dbReference type="NCBI Taxonomy" id="2729629"/>
    <lineage>
        <taxon>Bacteria</taxon>
        <taxon>Bacillati</taxon>
        <taxon>Bacillota</taxon>
        <taxon>Clostridia</taxon>
        <taxon>Eubacteriales</taxon>
        <taxon>Clostridiales Family XVII. Incertae Sedis</taxon>
        <taxon>Sulfobacillus</taxon>
    </lineage>
</organism>
<evidence type="ECO:0000313" key="6">
    <source>
        <dbReference type="Proteomes" id="UP000533476"/>
    </source>
</evidence>
<dbReference type="AlphaFoldDB" id="A0A7Y0L4N1"/>
<name>A0A7Y0L4N1_9FIRM</name>
<keyword evidence="3 4" id="KW-0012">Acyltransferase</keyword>
<keyword evidence="1 4" id="KW-0963">Cytoplasm</keyword>
<gene>
    <name evidence="4" type="primary">aat</name>
    <name evidence="5" type="ORF">HIJ39_09660</name>
</gene>
<reference evidence="5 6" key="1">
    <citation type="submission" date="2020-04" db="EMBL/GenBank/DDBJ databases">
        <authorList>
            <person name="Zhang R."/>
            <person name="Schippers A."/>
        </authorList>
    </citation>
    <scope>NUCLEOTIDE SEQUENCE [LARGE SCALE GENOMIC DNA]</scope>
    <source>
        <strain evidence="5 6">DSM 109850</strain>
    </source>
</reference>
<comment type="caution">
    <text evidence="5">The sequence shown here is derived from an EMBL/GenBank/DDBJ whole genome shotgun (WGS) entry which is preliminary data.</text>
</comment>
<dbReference type="EMBL" id="JABBVZ010000027">
    <property type="protein sequence ID" value="NMP22616.1"/>
    <property type="molecule type" value="Genomic_DNA"/>
</dbReference>
<comment type="catalytic activity">
    <reaction evidence="4">
        <text>N-terminal L-lysyl-[protein] + L-leucyl-tRNA(Leu) = N-terminal L-leucyl-L-lysyl-[protein] + tRNA(Leu) + H(+)</text>
        <dbReference type="Rhea" id="RHEA:12340"/>
        <dbReference type="Rhea" id="RHEA-COMP:9613"/>
        <dbReference type="Rhea" id="RHEA-COMP:9622"/>
        <dbReference type="Rhea" id="RHEA-COMP:12670"/>
        <dbReference type="Rhea" id="RHEA-COMP:12671"/>
        <dbReference type="ChEBI" id="CHEBI:15378"/>
        <dbReference type="ChEBI" id="CHEBI:65249"/>
        <dbReference type="ChEBI" id="CHEBI:78442"/>
        <dbReference type="ChEBI" id="CHEBI:78494"/>
        <dbReference type="ChEBI" id="CHEBI:133043"/>
        <dbReference type="EC" id="2.3.2.6"/>
    </reaction>
</comment>
<comment type="similarity">
    <text evidence="4">Belongs to the L/F-transferase family.</text>
</comment>
<dbReference type="PANTHER" id="PTHR30098">
    <property type="entry name" value="LEUCYL/PHENYLALANYL-TRNA--PROTEIN TRANSFERASE"/>
    <property type="match status" value="1"/>
</dbReference>
<dbReference type="InterPro" id="IPR016181">
    <property type="entry name" value="Acyl_CoA_acyltransferase"/>
</dbReference>
<evidence type="ECO:0000256" key="4">
    <source>
        <dbReference type="HAMAP-Rule" id="MF_00688"/>
    </source>
</evidence>
<evidence type="ECO:0000256" key="3">
    <source>
        <dbReference type="ARBA" id="ARBA00023315"/>
    </source>
</evidence>
<evidence type="ECO:0000313" key="5">
    <source>
        <dbReference type="EMBL" id="NMP22616.1"/>
    </source>
</evidence>
<keyword evidence="6" id="KW-1185">Reference proteome</keyword>
<proteinExistence type="inferred from homology"/>
<dbReference type="NCBIfam" id="TIGR00667">
    <property type="entry name" value="aat"/>
    <property type="match status" value="1"/>
</dbReference>
<dbReference type="EC" id="2.3.2.6" evidence="4"/>
<dbReference type="GO" id="GO:0030163">
    <property type="term" value="P:protein catabolic process"/>
    <property type="evidence" value="ECO:0007669"/>
    <property type="project" value="UniProtKB-UniRule"/>
</dbReference>
<comment type="function">
    <text evidence="4">Functions in the N-end rule pathway of protein degradation where it conjugates Leu, Phe and, less efficiently, Met from aminoacyl-tRNAs to the N-termini of proteins containing an N-terminal arginine or lysine.</text>
</comment>
<protein>
    <recommendedName>
        <fullName evidence="4">Leucyl/phenylalanyl-tRNA--protein transferase</fullName>
        <ecNumber evidence="4">2.3.2.6</ecNumber>
    </recommendedName>
    <alternativeName>
        <fullName evidence="4">L/F-transferase</fullName>
    </alternativeName>
    <alternativeName>
        <fullName evidence="4">Leucyltransferase</fullName>
    </alternativeName>
    <alternativeName>
        <fullName evidence="4">Phenyalanyltransferase</fullName>
    </alternativeName>
</protein>
<dbReference type="HAMAP" id="MF_00688">
    <property type="entry name" value="Leu_Phe_trans"/>
    <property type="match status" value="1"/>
</dbReference>
<keyword evidence="2 4" id="KW-0808">Transferase</keyword>
<comment type="catalytic activity">
    <reaction evidence="4">
        <text>N-terminal L-arginyl-[protein] + L-leucyl-tRNA(Leu) = N-terminal L-leucyl-L-arginyl-[protein] + tRNA(Leu) + H(+)</text>
        <dbReference type="Rhea" id="RHEA:50416"/>
        <dbReference type="Rhea" id="RHEA-COMP:9613"/>
        <dbReference type="Rhea" id="RHEA-COMP:9622"/>
        <dbReference type="Rhea" id="RHEA-COMP:12672"/>
        <dbReference type="Rhea" id="RHEA-COMP:12673"/>
        <dbReference type="ChEBI" id="CHEBI:15378"/>
        <dbReference type="ChEBI" id="CHEBI:64719"/>
        <dbReference type="ChEBI" id="CHEBI:78442"/>
        <dbReference type="ChEBI" id="CHEBI:78494"/>
        <dbReference type="ChEBI" id="CHEBI:133044"/>
        <dbReference type="EC" id="2.3.2.6"/>
    </reaction>
</comment>
<dbReference type="Proteomes" id="UP000533476">
    <property type="component" value="Unassembled WGS sequence"/>
</dbReference>
<accession>A0A7Y0L4N1</accession>
<dbReference type="GO" id="GO:0008914">
    <property type="term" value="F:leucyl-tRNA--protein transferase activity"/>
    <property type="evidence" value="ECO:0007669"/>
    <property type="project" value="UniProtKB-UniRule"/>
</dbReference>
<dbReference type="Gene3D" id="3.30.70.3550">
    <property type="entry name" value="Leucyl/phenylalanyl-tRNA-protein transferase, N-terminal domain"/>
    <property type="match status" value="1"/>
</dbReference>
<dbReference type="PANTHER" id="PTHR30098:SF2">
    <property type="entry name" value="LEUCYL_PHENYLALANYL-TRNA--PROTEIN TRANSFERASE"/>
    <property type="match status" value="1"/>
</dbReference>
<evidence type="ECO:0000256" key="2">
    <source>
        <dbReference type="ARBA" id="ARBA00022679"/>
    </source>
</evidence>
<comment type="catalytic activity">
    <reaction evidence="4">
        <text>L-phenylalanyl-tRNA(Phe) + an N-terminal L-alpha-aminoacyl-[protein] = an N-terminal L-phenylalanyl-L-alpha-aminoacyl-[protein] + tRNA(Phe)</text>
        <dbReference type="Rhea" id="RHEA:43632"/>
        <dbReference type="Rhea" id="RHEA-COMP:9668"/>
        <dbReference type="Rhea" id="RHEA-COMP:9699"/>
        <dbReference type="Rhea" id="RHEA-COMP:10636"/>
        <dbReference type="Rhea" id="RHEA-COMP:10637"/>
        <dbReference type="ChEBI" id="CHEBI:78442"/>
        <dbReference type="ChEBI" id="CHEBI:78531"/>
        <dbReference type="ChEBI" id="CHEBI:78597"/>
        <dbReference type="ChEBI" id="CHEBI:83561"/>
        <dbReference type="EC" id="2.3.2.6"/>
    </reaction>
</comment>
<dbReference type="Gene3D" id="3.40.630.70">
    <property type="entry name" value="Leucyl/phenylalanyl-tRNA-protein transferase, C-terminal domain"/>
    <property type="match status" value="1"/>
</dbReference>
<dbReference type="GO" id="GO:0005737">
    <property type="term" value="C:cytoplasm"/>
    <property type="evidence" value="ECO:0007669"/>
    <property type="project" value="UniProtKB-SubCell"/>
</dbReference>